<evidence type="ECO:0000256" key="1">
    <source>
        <dbReference type="SAM" id="MobiDB-lite"/>
    </source>
</evidence>
<reference evidence="2 3" key="1">
    <citation type="submission" date="2018-11" db="EMBL/GenBank/DDBJ databases">
        <authorList>
            <consortium name="Pathogen Informatics"/>
        </authorList>
    </citation>
    <scope>NUCLEOTIDE SEQUENCE [LARGE SCALE GENOMIC DNA]</scope>
</reference>
<dbReference type="GO" id="GO:0071540">
    <property type="term" value="C:eukaryotic translation initiation factor 3 complex, eIF3e"/>
    <property type="evidence" value="ECO:0007669"/>
    <property type="project" value="TreeGrafter"/>
</dbReference>
<feature type="compositionally biased region" description="Low complexity" evidence="1">
    <location>
        <begin position="210"/>
        <end position="220"/>
    </location>
</feature>
<name>A0A3P6R1S5_CYLGO</name>
<proteinExistence type="predicted"/>
<dbReference type="AlphaFoldDB" id="A0A3P6R1S5"/>
<feature type="compositionally biased region" description="Basic and acidic residues" evidence="1">
    <location>
        <begin position="130"/>
        <end position="158"/>
    </location>
</feature>
<dbReference type="GO" id="GO:0001732">
    <property type="term" value="P:formation of cytoplasmic translation initiation complex"/>
    <property type="evidence" value="ECO:0007669"/>
    <property type="project" value="TreeGrafter"/>
</dbReference>
<keyword evidence="3" id="KW-1185">Reference proteome</keyword>
<accession>A0A3P6R1S5</accession>
<evidence type="ECO:0000313" key="2">
    <source>
        <dbReference type="EMBL" id="VDK54999.1"/>
    </source>
</evidence>
<dbReference type="OrthoDB" id="10536769at2759"/>
<sequence>MWERLDEIRKEAKDWIGQVKEENAEDFAKKTADWKAKLNAVRAARLQERAEQRKKERREKWARAKIDEERRRREEEERQRQQLIDEQRRAAREPRGPNRREMDMDSKAMADSDWRGGMRERQAIPTRPMPGRDRDLGERPPMRERENIISEADRDSSWRRGMSTGPAAPPPPSRFPERERERATPAPLTNADKDTSWRSNLAPAPPPPASETTPPRRVGPPTGGAPEGTWARGNVVRKDPAATNGMHFAVFF</sequence>
<gene>
    <name evidence="2" type="ORF">CGOC_LOCUS3171</name>
</gene>
<protein>
    <submittedName>
        <fullName evidence="2">Uncharacterized protein</fullName>
    </submittedName>
</protein>
<dbReference type="EMBL" id="UYRV01007828">
    <property type="protein sequence ID" value="VDK54999.1"/>
    <property type="molecule type" value="Genomic_DNA"/>
</dbReference>
<dbReference type="GO" id="GO:0071541">
    <property type="term" value="C:eukaryotic translation initiation factor 3 complex, eIF3m"/>
    <property type="evidence" value="ECO:0007669"/>
    <property type="project" value="TreeGrafter"/>
</dbReference>
<dbReference type="GO" id="GO:0003729">
    <property type="term" value="F:mRNA binding"/>
    <property type="evidence" value="ECO:0007669"/>
    <property type="project" value="TreeGrafter"/>
</dbReference>
<organism evidence="2 3">
    <name type="scientific">Cylicostephanus goldi</name>
    <name type="common">Nematode worm</name>
    <dbReference type="NCBI Taxonomy" id="71465"/>
    <lineage>
        <taxon>Eukaryota</taxon>
        <taxon>Metazoa</taxon>
        <taxon>Ecdysozoa</taxon>
        <taxon>Nematoda</taxon>
        <taxon>Chromadorea</taxon>
        <taxon>Rhabditida</taxon>
        <taxon>Rhabditina</taxon>
        <taxon>Rhabditomorpha</taxon>
        <taxon>Strongyloidea</taxon>
        <taxon>Strongylidae</taxon>
        <taxon>Cylicostephanus</taxon>
    </lineage>
</organism>
<evidence type="ECO:0000313" key="3">
    <source>
        <dbReference type="Proteomes" id="UP000271889"/>
    </source>
</evidence>
<dbReference type="GO" id="GO:0003743">
    <property type="term" value="F:translation initiation factor activity"/>
    <property type="evidence" value="ECO:0007669"/>
    <property type="project" value="TreeGrafter"/>
</dbReference>
<feature type="non-terminal residue" evidence="2">
    <location>
        <position position="252"/>
    </location>
</feature>
<feature type="region of interest" description="Disordered" evidence="1">
    <location>
        <begin position="45"/>
        <end position="234"/>
    </location>
</feature>
<dbReference type="PANTHER" id="PTHR14005:SF0">
    <property type="entry name" value="EUKARYOTIC TRANSLATION INITIATION FACTOR 3 SUBUNIT A"/>
    <property type="match status" value="1"/>
</dbReference>
<feature type="compositionally biased region" description="Basic and acidic residues" evidence="1">
    <location>
        <begin position="45"/>
        <end position="122"/>
    </location>
</feature>
<dbReference type="InterPro" id="IPR027512">
    <property type="entry name" value="EIF3A"/>
</dbReference>
<dbReference type="GO" id="GO:0043614">
    <property type="term" value="C:multi-eIF complex"/>
    <property type="evidence" value="ECO:0007669"/>
    <property type="project" value="TreeGrafter"/>
</dbReference>
<dbReference type="GO" id="GO:0002188">
    <property type="term" value="P:translation reinitiation"/>
    <property type="evidence" value="ECO:0007669"/>
    <property type="project" value="TreeGrafter"/>
</dbReference>
<dbReference type="Proteomes" id="UP000271889">
    <property type="component" value="Unassembled WGS sequence"/>
</dbReference>
<dbReference type="PANTHER" id="PTHR14005">
    <property type="entry name" value="EUKARYOTIC TRANSLATION INITIATION FACTOR 3, THETA SUBUNIT"/>
    <property type="match status" value="1"/>
</dbReference>